<comment type="subcellular location">
    <subcellularLocation>
        <location evidence="1">Cell inner membrane</location>
        <topology evidence="1">Multi-pass membrane protein</topology>
    </subcellularLocation>
</comment>
<evidence type="ECO:0000259" key="9">
    <source>
        <dbReference type="PROSITE" id="PS50192"/>
    </source>
</evidence>
<reference evidence="12" key="1">
    <citation type="journal article" date="2019" name="Int. J. Syst. Evol. Microbiol.">
        <title>The Global Catalogue of Microorganisms (GCM) 10K type strain sequencing project: providing services to taxonomists for standard genome sequencing and annotation.</title>
        <authorList>
            <consortium name="The Broad Institute Genomics Platform"/>
            <consortium name="The Broad Institute Genome Sequencing Center for Infectious Disease"/>
            <person name="Wu L."/>
            <person name="Ma J."/>
        </authorList>
    </citation>
    <scope>NUCLEOTIDE SEQUENCE [LARGE SCALE GENOMIC DNA]</scope>
    <source>
        <strain evidence="12">JCM 32226</strain>
    </source>
</reference>
<keyword evidence="7" id="KW-0472">Membrane</keyword>
<feature type="domain" description="HAMP" evidence="10">
    <location>
        <begin position="381"/>
        <end position="435"/>
    </location>
</feature>
<dbReference type="CDD" id="cd11386">
    <property type="entry name" value="MCP_signal"/>
    <property type="match status" value="1"/>
</dbReference>
<organism evidence="11 12">
    <name type="scientific">Pseudaeromonas paramecii</name>
    <dbReference type="NCBI Taxonomy" id="2138166"/>
    <lineage>
        <taxon>Bacteria</taxon>
        <taxon>Pseudomonadati</taxon>
        <taxon>Pseudomonadota</taxon>
        <taxon>Gammaproteobacteria</taxon>
        <taxon>Aeromonadales</taxon>
        <taxon>Aeromonadaceae</taxon>
        <taxon>Pseudaeromonas</taxon>
    </lineage>
</organism>
<name>A0ABP8QFD8_9GAMM</name>
<dbReference type="SMART" id="SM00283">
    <property type="entry name" value="MA"/>
    <property type="match status" value="1"/>
</dbReference>
<dbReference type="SMART" id="SM00304">
    <property type="entry name" value="HAMP"/>
    <property type="match status" value="1"/>
</dbReference>
<dbReference type="PROSITE" id="PS50192">
    <property type="entry name" value="T_SNARE"/>
    <property type="match status" value="1"/>
</dbReference>
<feature type="domain" description="Methyl-accepting transducer" evidence="8">
    <location>
        <begin position="440"/>
        <end position="676"/>
    </location>
</feature>
<evidence type="ECO:0000313" key="11">
    <source>
        <dbReference type="EMBL" id="GAA4501615.1"/>
    </source>
</evidence>
<evidence type="ECO:0000256" key="5">
    <source>
        <dbReference type="PROSITE-ProRule" id="PRU00284"/>
    </source>
</evidence>
<evidence type="ECO:0000256" key="3">
    <source>
        <dbReference type="ARBA" id="ARBA00023224"/>
    </source>
</evidence>
<keyword evidence="7" id="KW-0812">Transmembrane</keyword>
<dbReference type="PANTHER" id="PTHR32089">
    <property type="entry name" value="METHYL-ACCEPTING CHEMOTAXIS PROTEIN MCPB"/>
    <property type="match status" value="1"/>
</dbReference>
<evidence type="ECO:0000256" key="7">
    <source>
        <dbReference type="SAM" id="Phobius"/>
    </source>
</evidence>
<gene>
    <name evidence="11" type="ORF">GCM10023095_25010</name>
</gene>
<dbReference type="Pfam" id="PF00672">
    <property type="entry name" value="HAMP"/>
    <property type="match status" value="1"/>
</dbReference>
<keyword evidence="6" id="KW-0175">Coiled coil</keyword>
<dbReference type="Pfam" id="PF00015">
    <property type="entry name" value="MCPsignal"/>
    <property type="match status" value="1"/>
</dbReference>
<sequence>MRLQSIQLKIGLLAGGSLLLVVCLLSAMTLFSSNQSQQQTLQQTRHEARHQAEQLLQARTSAEAAVIRNYLNETLVRAQLLTDELLFLRRLSQQQPQDPTLLRRILLDKGQAALALTPATLGIFVVMEPNALDQADSRFTHSPVTASGSNQAGRLAFYWSRDEQQQALVEAIEEDELSDATPDEYGVPANEWARCALRQSGLCIMEPYVDEVGSLSLPMTSVVLPLQDGAQRLGVVGMDLALAPLQQLITRMDAQLYDGQGTVLLLSQQGTVAASSSPQWTMGSRPFDLSSQTELANWLRQPQSQSRWQGEQFELMVPIAIGDNGQAWTLLVRMPQAAVFAITQQLEQQMQQAFSLNMRRQLAGGLGLTLITLLLIALLARRIASPIRTVADRLKEIAHGEGDLTQRIHLPQRDEVGLLAHRFNGFLERLRNTIAEVVDTSAGTRHGVQEASTLASRTRAILQTQSAEIDQVATACTQMHATAAEIDESAQQALLATRQAEAAAQQGREVVLQTGQNMQGLMAEMRDAKPRAENLSRSSSNIAQILAVITQIAEQTNLLALNAAIEAARAGEQGRGFAVVADEVRSLARRTQDSIGEIEQVIGQLQQDTAEVVNAILRGHEQASLTEQQSGESIAVLERITTAIATIHQMNEHISQAITEQSQASDEISRNITNIREVSHDIIAGANSSASLAEELSSLAERQHALVAQFRI</sequence>
<accession>A0ABP8QFD8</accession>
<dbReference type="InterPro" id="IPR003660">
    <property type="entry name" value="HAMP_dom"/>
</dbReference>
<comment type="caution">
    <text evidence="11">The sequence shown here is derived from an EMBL/GenBank/DDBJ whole genome shotgun (WGS) entry which is preliminary data.</text>
</comment>
<evidence type="ECO:0000256" key="4">
    <source>
        <dbReference type="ARBA" id="ARBA00029447"/>
    </source>
</evidence>
<evidence type="ECO:0000313" key="12">
    <source>
        <dbReference type="Proteomes" id="UP001501321"/>
    </source>
</evidence>
<feature type="coiled-coil region" evidence="6">
    <location>
        <begin position="38"/>
        <end position="65"/>
    </location>
</feature>
<evidence type="ECO:0000256" key="2">
    <source>
        <dbReference type="ARBA" id="ARBA00022519"/>
    </source>
</evidence>
<keyword evidence="2" id="KW-0997">Cell inner membrane</keyword>
<dbReference type="CDD" id="cd12913">
    <property type="entry name" value="PDC1_MCP_like"/>
    <property type="match status" value="1"/>
</dbReference>
<evidence type="ECO:0000256" key="6">
    <source>
        <dbReference type="SAM" id="Coils"/>
    </source>
</evidence>
<dbReference type="Proteomes" id="UP001501321">
    <property type="component" value="Unassembled WGS sequence"/>
</dbReference>
<feature type="transmembrane region" description="Helical" evidence="7">
    <location>
        <begin position="362"/>
        <end position="380"/>
    </location>
</feature>
<keyword evidence="3 5" id="KW-0807">Transducer</keyword>
<feature type="transmembrane region" description="Helical" evidence="7">
    <location>
        <begin position="12"/>
        <end position="31"/>
    </location>
</feature>
<proteinExistence type="inferred from homology"/>
<feature type="domain" description="T-SNARE coiled-coil homology" evidence="9">
    <location>
        <begin position="627"/>
        <end position="675"/>
    </location>
</feature>
<evidence type="ECO:0000259" key="8">
    <source>
        <dbReference type="PROSITE" id="PS50111"/>
    </source>
</evidence>
<dbReference type="Gene3D" id="1.10.287.950">
    <property type="entry name" value="Methyl-accepting chemotaxis protein"/>
    <property type="match status" value="1"/>
</dbReference>
<dbReference type="Pfam" id="PF22673">
    <property type="entry name" value="MCP-like_PDC_1"/>
    <property type="match status" value="1"/>
</dbReference>
<keyword evidence="7" id="KW-1133">Transmembrane helix</keyword>
<dbReference type="RefSeq" id="WP_345013606.1">
    <property type="nucleotide sequence ID" value="NZ_BAABFC010000017.1"/>
</dbReference>
<dbReference type="PROSITE" id="PS50885">
    <property type="entry name" value="HAMP"/>
    <property type="match status" value="1"/>
</dbReference>
<dbReference type="Gene3D" id="3.30.450.20">
    <property type="entry name" value="PAS domain"/>
    <property type="match status" value="1"/>
</dbReference>
<dbReference type="EMBL" id="BAABFC010000017">
    <property type="protein sequence ID" value="GAA4501615.1"/>
    <property type="molecule type" value="Genomic_DNA"/>
</dbReference>
<keyword evidence="12" id="KW-1185">Reference proteome</keyword>
<comment type="similarity">
    <text evidence="4">Belongs to the methyl-accepting chemotaxis (MCP) protein family.</text>
</comment>
<protein>
    <submittedName>
        <fullName evidence="11">Methyl-accepting chemotaxis protein</fullName>
    </submittedName>
</protein>
<dbReference type="PROSITE" id="PS50111">
    <property type="entry name" value="CHEMOTAXIS_TRANSDUC_2"/>
    <property type="match status" value="1"/>
</dbReference>
<dbReference type="PANTHER" id="PTHR32089:SF112">
    <property type="entry name" value="LYSOZYME-LIKE PROTEIN-RELATED"/>
    <property type="match status" value="1"/>
</dbReference>
<evidence type="ECO:0000256" key="1">
    <source>
        <dbReference type="ARBA" id="ARBA00004429"/>
    </source>
</evidence>
<dbReference type="InterPro" id="IPR004089">
    <property type="entry name" value="MCPsignal_dom"/>
</dbReference>
<evidence type="ECO:0000259" key="10">
    <source>
        <dbReference type="PROSITE" id="PS50885"/>
    </source>
</evidence>
<keyword evidence="2" id="KW-1003">Cell membrane</keyword>
<dbReference type="InterPro" id="IPR000727">
    <property type="entry name" value="T_SNARE_dom"/>
</dbReference>
<dbReference type="CDD" id="cd06225">
    <property type="entry name" value="HAMP"/>
    <property type="match status" value="1"/>
</dbReference>
<dbReference type="SUPFAM" id="SSF58104">
    <property type="entry name" value="Methyl-accepting chemotaxis protein (MCP) signaling domain"/>
    <property type="match status" value="1"/>
</dbReference>